<evidence type="ECO:0000313" key="2">
    <source>
        <dbReference type="EMBL" id="KAG7640071.1"/>
    </source>
</evidence>
<protein>
    <submittedName>
        <fullName evidence="2">Uncharacterized protein</fullName>
    </submittedName>
</protein>
<comment type="caution">
    <text evidence="2">The sequence shown here is derived from an EMBL/GenBank/DDBJ whole genome shotgun (WGS) entry which is preliminary data.</text>
</comment>
<keyword evidence="3" id="KW-1185">Reference proteome</keyword>
<name>A0A8T2G9Y5_9BRAS</name>
<organism evidence="2 3">
    <name type="scientific">Arabidopsis thaliana x Arabidopsis arenosa</name>
    <dbReference type="NCBI Taxonomy" id="1240361"/>
    <lineage>
        <taxon>Eukaryota</taxon>
        <taxon>Viridiplantae</taxon>
        <taxon>Streptophyta</taxon>
        <taxon>Embryophyta</taxon>
        <taxon>Tracheophyta</taxon>
        <taxon>Spermatophyta</taxon>
        <taxon>Magnoliopsida</taxon>
        <taxon>eudicotyledons</taxon>
        <taxon>Gunneridae</taxon>
        <taxon>Pentapetalae</taxon>
        <taxon>rosids</taxon>
        <taxon>malvids</taxon>
        <taxon>Brassicales</taxon>
        <taxon>Brassicaceae</taxon>
        <taxon>Camelineae</taxon>
        <taxon>Arabidopsis</taxon>
    </lineage>
</organism>
<gene>
    <name evidence="2" type="ORF">ISN45_At02g043090</name>
</gene>
<dbReference type="EMBL" id="JAEFBK010000002">
    <property type="protein sequence ID" value="KAG7640071.1"/>
    <property type="molecule type" value="Genomic_DNA"/>
</dbReference>
<proteinExistence type="predicted"/>
<dbReference type="Proteomes" id="UP000694240">
    <property type="component" value="Chromosome 2"/>
</dbReference>
<feature type="non-terminal residue" evidence="2">
    <location>
        <position position="32"/>
    </location>
</feature>
<dbReference type="AlphaFoldDB" id="A0A8T2G9Y5"/>
<feature type="region of interest" description="Disordered" evidence="1">
    <location>
        <begin position="1"/>
        <end position="32"/>
    </location>
</feature>
<evidence type="ECO:0000313" key="3">
    <source>
        <dbReference type="Proteomes" id="UP000694240"/>
    </source>
</evidence>
<sequence length="32" mass="3671">MTKMKTIEEEEEEARTSEKGLGREATLIHILP</sequence>
<evidence type="ECO:0000256" key="1">
    <source>
        <dbReference type="SAM" id="MobiDB-lite"/>
    </source>
</evidence>
<accession>A0A8T2G9Y5</accession>
<reference evidence="2 3" key="1">
    <citation type="submission" date="2020-12" db="EMBL/GenBank/DDBJ databases">
        <title>Concerted genomic and epigenomic changes stabilize Arabidopsis allopolyploids.</title>
        <authorList>
            <person name="Chen Z."/>
        </authorList>
    </citation>
    <scope>NUCLEOTIDE SEQUENCE [LARGE SCALE GENOMIC DNA]</scope>
    <source>
        <strain evidence="2">Allo738</strain>
        <tissue evidence="2">Leaf</tissue>
    </source>
</reference>